<dbReference type="Proteomes" id="UP001152622">
    <property type="component" value="Chromosome 4"/>
</dbReference>
<organism evidence="2 3">
    <name type="scientific">Synaphobranchus kaupii</name>
    <name type="common">Kaup's arrowtooth eel</name>
    <dbReference type="NCBI Taxonomy" id="118154"/>
    <lineage>
        <taxon>Eukaryota</taxon>
        <taxon>Metazoa</taxon>
        <taxon>Chordata</taxon>
        <taxon>Craniata</taxon>
        <taxon>Vertebrata</taxon>
        <taxon>Euteleostomi</taxon>
        <taxon>Actinopterygii</taxon>
        <taxon>Neopterygii</taxon>
        <taxon>Teleostei</taxon>
        <taxon>Anguilliformes</taxon>
        <taxon>Synaphobranchidae</taxon>
        <taxon>Synaphobranchus</taxon>
    </lineage>
</organism>
<accession>A0A9Q1FNV3</accession>
<proteinExistence type="predicted"/>
<dbReference type="AlphaFoldDB" id="A0A9Q1FNV3"/>
<evidence type="ECO:0000313" key="2">
    <source>
        <dbReference type="EMBL" id="KAJ8363367.1"/>
    </source>
</evidence>
<gene>
    <name evidence="2" type="ORF">SKAU_G00121980</name>
</gene>
<sequence length="105" mass="11506">MSVAARRSHPETAGELENSMFGRSPDPLRRVVPWRDTSGAAEEGSAASGSQRRRRLITVPLCRPTAALRVSPSVTPLYTSKGKKVVSTLIHIYTEPDSRRATHSH</sequence>
<evidence type="ECO:0000256" key="1">
    <source>
        <dbReference type="SAM" id="MobiDB-lite"/>
    </source>
</evidence>
<feature type="compositionally biased region" description="Low complexity" evidence="1">
    <location>
        <begin position="38"/>
        <end position="50"/>
    </location>
</feature>
<feature type="region of interest" description="Disordered" evidence="1">
    <location>
        <begin position="1"/>
        <end position="54"/>
    </location>
</feature>
<comment type="caution">
    <text evidence="2">The sequence shown here is derived from an EMBL/GenBank/DDBJ whole genome shotgun (WGS) entry which is preliminary data.</text>
</comment>
<dbReference type="EMBL" id="JAINUF010000004">
    <property type="protein sequence ID" value="KAJ8363367.1"/>
    <property type="molecule type" value="Genomic_DNA"/>
</dbReference>
<reference evidence="2" key="1">
    <citation type="journal article" date="2023" name="Science">
        <title>Genome structures resolve the early diversification of teleost fishes.</title>
        <authorList>
            <person name="Parey E."/>
            <person name="Louis A."/>
            <person name="Montfort J."/>
            <person name="Bouchez O."/>
            <person name="Roques C."/>
            <person name="Iampietro C."/>
            <person name="Lluch J."/>
            <person name="Castinel A."/>
            <person name="Donnadieu C."/>
            <person name="Desvignes T."/>
            <person name="Floi Bucao C."/>
            <person name="Jouanno E."/>
            <person name="Wen M."/>
            <person name="Mejri S."/>
            <person name="Dirks R."/>
            <person name="Jansen H."/>
            <person name="Henkel C."/>
            <person name="Chen W.J."/>
            <person name="Zahm M."/>
            <person name="Cabau C."/>
            <person name="Klopp C."/>
            <person name="Thompson A.W."/>
            <person name="Robinson-Rechavi M."/>
            <person name="Braasch I."/>
            <person name="Lecointre G."/>
            <person name="Bobe J."/>
            <person name="Postlethwait J.H."/>
            <person name="Berthelot C."/>
            <person name="Roest Crollius H."/>
            <person name="Guiguen Y."/>
        </authorList>
    </citation>
    <scope>NUCLEOTIDE SEQUENCE</scope>
    <source>
        <strain evidence="2">WJC10195</strain>
    </source>
</reference>
<keyword evidence="3" id="KW-1185">Reference proteome</keyword>
<evidence type="ECO:0000313" key="3">
    <source>
        <dbReference type="Proteomes" id="UP001152622"/>
    </source>
</evidence>
<name>A0A9Q1FNV3_SYNKA</name>
<protein>
    <submittedName>
        <fullName evidence="2">Uncharacterized protein</fullName>
    </submittedName>
</protein>